<dbReference type="SMART" id="SM00513">
    <property type="entry name" value="SAP"/>
    <property type="match status" value="1"/>
</dbReference>
<feature type="region of interest" description="Disordered" evidence="2">
    <location>
        <begin position="223"/>
        <end position="265"/>
    </location>
</feature>
<feature type="compositionally biased region" description="Acidic residues" evidence="2">
    <location>
        <begin position="146"/>
        <end position="159"/>
    </location>
</feature>
<evidence type="ECO:0000313" key="4">
    <source>
        <dbReference type="EMBL" id="EED88964.1"/>
    </source>
</evidence>
<dbReference type="RefSeq" id="XP_002293955.1">
    <property type="nucleotide sequence ID" value="XM_002293919.1"/>
</dbReference>
<dbReference type="PANTHER" id="PTHR17630:SF44">
    <property type="entry name" value="PROTEIN AIM2"/>
    <property type="match status" value="1"/>
</dbReference>
<dbReference type="eggNOG" id="KOG3043">
    <property type="taxonomic scope" value="Eukaryota"/>
</dbReference>
<sequence length="878" mass="98535">MSTIIMSHQHQMNHQHQPNEDITNDVLHHASSTTTTRQDAQLHYQSILHMNRTNSQSGCQQPIASRAHHCRHGSSIITYCTNSIPIMLLIVYTITTLLSVDAFTLSPSILKARRTNRQPNHDTSHISNNNRFYHQHQTLFATPSASDDDFDEDEDEDLESPPVISGFDLDENEFTTLSQEELTSMTVAQLKQQLRLRGRKVTGNKSDLVARLLERSFDSANEVNGDSVELPPGYSRYEKPFVASNGQKAHTDDEKKKEVKRSKRVSDAKARGADIVDVTDFVDAEEVGRSFRSSDRQGIIDAEVETEGEEDSGGESSFSSSSTEVWGEDARIVDDYEGRSIVVDGLSRTVIEYKGSNGTLVQAYVVGSRDSLKNFLRGGQQQQQQQDGKPQEDDSAKTTKTTHAYSSMEEEVYAIQKRREFESKRGLIQPDEVEGQEDSSDPGTQYNTIERDYGDWGVFTPTGAQLSSSEVQGVLLLSDVYGPFTDDTQALADKIAFECQPVVVLVPDLFRGKPWTTDPVVDEATYGDGLERNEEGKTYEEWRAMHPERRVDVDIRAAAAVLRERYAVSSIAVWGTCYGGGRALEAAAGWYDGGASSYYDDAFSDRPAPPHVDPIACVAWYPTRYDAKKLFGKDNEGFRTFEDGKDRSVAVMAVFAEDDELPGATPDDALLLKSCLDEDSRVKDAMVKIFPDQKHGFAHANLGAGRETTARDEKDRFMGEDFGSMSQLDYGGGDAEVACLLSTAWMETYSRVFLPTVGSPVSYDEEWSTINMKGYSTNEQREIRRELEEAIAKYEDVEIDMRRLSQSRSPFVDDVPKEFDEIEEEREKLRQKLLEQYNLSPDDDDEVFEQKLKRANEDGALNGLLLDAYFDDSNDAYW</sequence>
<evidence type="ECO:0000259" key="3">
    <source>
        <dbReference type="PROSITE" id="PS50800"/>
    </source>
</evidence>
<keyword evidence="1" id="KW-0175">Coiled coil</keyword>
<dbReference type="AlphaFoldDB" id="B8CCK0"/>
<dbReference type="InParanoid" id="B8CCK0"/>
<feature type="coiled-coil region" evidence="1">
    <location>
        <begin position="777"/>
        <end position="839"/>
    </location>
</feature>
<protein>
    <recommendedName>
        <fullName evidence="3">SAP domain-containing protein</fullName>
    </recommendedName>
</protein>
<feature type="compositionally biased region" description="Low complexity" evidence="2">
    <location>
        <begin position="314"/>
        <end position="325"/>
    </location>
</feature>
<name>B8CCK0_THAPS</name>
<organism evidence="4 5">
    <name type="scientific">Thalassiosira pseudonana</name>
    <name type="common">Marine diatom</name>
    <name type="synonym">Cyclotella nana</name>
    <dbReference type="NCBI Taxonomy" id="35128"/>
    <lineage>
        <taxon>Eukaryota</taxon>
        <taxon>Sar</taxon>
        <taxon>Stramenopiles</taxon>
        <taxon>Ochrophyta</taxon>
        <taxon>Bacillariophyta</taxon>
        <taxon>Coscinodiscophyceae</taxon>
        <taxon>Thalassiosirophycidae</taxon>
        <taxon>Thalassiosirales</taxon>
        <taxon>Thalassiosiraceae</taxon>
        <taxon>Thalassiosira</taxon>
    </lineage>
</organism>
<dbReference type="EMBL" id="CM000649">
    <property type="protein sequence ID" value="EED88964.1"/>
    <property type="molecule type" value="Genomic_DNA"/>
</dbReference>
<dbReference type="GO" id="GO:0016787">
    <property type="term" value="F:hydrolase activity"/>
    <property type="evidence" value="ECO:0007669"/>
    <property type="project" value="InterPro"/>
</dbReference>
<feature type="region of interest" description="Disordered" evidence="2">
    <location>
        <begin position="375"/>
        <end position="402"/>
    </location>
</feature>
<dbReference type="Proteomes" id="UP000001449">
    <property type="component" value="Chromosome 14"/>
</dbReference>
<feature type="compositionally biased region" description="Acidic residues" evidence="2">
    <location>
        <begin position="431"/>
        <end position="440"/>
    </location>
</feature>
<feature type="region of interest" description="Disordered" evidence="2">
    <location>
        <begin position="292"/>
        <end position="326"/>
    </location>
</feature>
<dbReference type="STRING" id="35128.B8CCK0"/>
<dbReference type="PANTHER" id="PTHR17630">
    <property type="entry name" value="DIENELACTONE HYDROLASE"/>
    <property type="match status" value="1"/>
</dbReference>
<dbReference type="HOGENOM" id="CLU_327773_0_0_1"/>
<dbReference type="InterPro" id="IPR036361">
    <property type="entry name" value="SAP_dom_sf"/>
</dbReference>
<dbReference type="Pfam" id="PF01738">
    <property type="entry name" value="DLH"/>
    <property type="match status" value="1"/>
</dbReference>
<dbReference type="Gene3D" id="3.40.50.1820">
    <property type="entry name" value="alpha/beta hydrolase"/>
    <property type="match status" value="1"/>
</dbReference>
<dbReference type="PaxDb" id="35128-Thaps24878"/>
<feature type="region of interest" description="Disordered" evidence="2">
    <location>
        <begin position="143"/>
        <end position="165"/>
    </location>
</feature>
<reference evidence="4 5" key="1">
    <citation type="journal article" date="2004" name="Science">
        <title>The genome of the diatom Thalassiosira pseudonana: ecology, evolution, and metabolism.</title>
        <authorList>
            <person name="Armbrust E.V."/>
            <person name="Berges J.A."/>
            <person name="Bowler C."/>
            <person name="Green B.R."/>
            <person name="Martinez D."/>
            <person name="Putnam N.H."/>
            <person name="Zhou S."/>
            <person name="Allen A.E."/>
            <person name="Apt K.E."/>
            <person name="Bechner M."/>
            <person name="Brzezinski M.A."/>
            <person name="Chaal B.K."/>
            <person name="Chiovitti A."/>
            <person name="Davis A.K."/>
            <person name="Demarest M.S."/>
            <person name="Detter J.C."/>
            <person name="Glavina T."/>
            <person name="Goodstein D."/>
            <person name="Hadi M.Z."/>
            <person name="Hellsten U."/>
            <person name="Hildebrand M."/>
            <person name="Jenkins B.D."/>
            <person name="Jurka J."/>
            <person name="Kapitonov V.V."/>
            <person name="Kroger N."/>
            <person name="Lau W.W."/>
            <person name="Lane T.W."/>
            <person name="Larimer F.W."/>
            <person name="Lippmeier J.C."/>
            <person name="Lucas S."/>
            <person name="Medina M."/>
            <person name="Montsant A."/>
            <person name="Obornik M."/>
            <person name="Parker M.S."/>
            <person name="Palenik B."/>
            <person name="Pazour G.J."/>
            <person name="Richardson P.M."/>
            <person name="Rynearson T.A."/>
            <person name="Saito M.A."/>
            <person name="Schwartz D.C."/>
            <person name="Thamatrakoln K."/>
            <person name="Valentin K."/>
            <person name="Vardi A."/>
            <person name="Wilkerson F.P."/>
            <person name="Rokhsar D.S."/>
        </authorList>
    </citation>
    <scope>NUCLEOTIDE SEQUENCE [LARGE SCALE GENOMIC DNA]</scope>
    <source>
        <strain evidence="4 5">CCMP1335</strain>
    </source>
</reference>
<dbReference type="OMA" id="KIAFECQ"/>
<proteinExistence type="predicted"/>
<dbReference type="SUPFAM" id="SSF68906">
    <property type="entry name" value="SAP domain"/>
    <property type="match status" value="1"/>
</dbReference>
<dbReference type="InterPro" id="IPR003034">
    <property type="entry name" value="SAP_dom"/>
</dbReference>
<keyword evidence="5" id="KW-1185">Reference proteome</keyword>
<accession>B8CCK0</accession>
<feature type="region of interest" description="Disordered" evidence="2">
    <location>
        <begin position="424"/>
        <end position="447"/>
    </location>
</feature>
<gene>
    <name evidence="4" type="ORF">THAPSDRAFT_24878</name>
</gene>
<feature type="domain" description="SAP" evidence="3">
    <location>
        <begin position="182"/>
        <end position="216"/>
    </location>
</feature>
<evidence type="ECO:0000256" key="2">
    <source>
        <dbReference type="SAM" id="MobiDB-lite"/>
    </source>
</evidence>
<reference evidence="4 5" key="2">
    <citation type="journal article" date="2008" name="Nature">
        <title>The Phaeodactylum genome reveals the evolutionary history of diatom genomes.</title>
        <authorList>
            <person name="Bowler C."/>
            <person name="Allen A.E."/>
            <person name="Badger J.H."/>
            <person name="Grimwood J."/>
            <person name="Jabbari K."/>
            <person name="Kuo A."/>
            <person name="Maheswari U."/>
            <person name="Martens C."/>
            <person name="Maumus F."/>
            <person name="Otillar R.P."/>
            <person name="Rayko E."/>
            <person name="Salamov A."/>
            <person name="Vandepoele K."/>
            <person name="Beszteri B."/>
            <person name="Gruber A."/>
            <person name="Heijde M."/>
            <person name="Katinka M."/>
            <person name="Mock T."/>
            <person name="Valentin K."/>
            <person name="Verret F."/>
            <person name="Berges J.A."/>
            <person name="Brownlee C."/>
            <person name="Cadoret J.P."/>
            <person name="Chiovitti A."/>
            <person name="Choi C.J."/>
            <person name="Coesel S."/>
            <person name="De Martino A."/>
            <person name="Detter J.C."/>
            <person name="Durkin C."/>
            <person name="Falciatore A."/>
            <person name="Fournet J."/>
            <person name="Haruta M."/>
            <person name="Huysman M.J."/>
            <person name="Jenkins B.D."/>
            <person name="Jiroutova K."/>
            <person name="Jorgensen R.E."/>
            <person name="Joubert Y."/>
            <person name="Kaplan A."/>
            <person name="Kroger N."/>
            <person name="Kroth P.G."/>
            <person name="La Roche J."/>
            <person name="Lindquist E."/>
            <person name="Lommer M."/>
            <person name="Martin-Jezequel V."/>
            <person name="Lopez P.J."/>
            <person name="Lucas S."/>
            <person name="Mangogna M."/>
            <person name="McGinnis K."/>
            <person name="Medlin L.K."/>
            <person name="Montsant A."/>
            <person name="Oudot-Le Secq M.P."/>
            <person name="Napoli C."/>
            <person name="Obornik M."/>
            <person name="Parker M.S."/>
            <person name="Petit J.L."/>
            <person name="Porcel B.M."/>
            <person name="Poulsen N."/>
            <person name="Robison M."/>
            <person name="Rychlewski L."/>
            <person name="Rynearson T.A."/>
            <person name="Schmutz J."/>
            <person name="Shapiro H."/>
            <person name="Siaut M."/>
            <person name="Stanley M."/>
            <person name="Sussman M.R."/>
            <person name="Taylor A.R."/>
            <person name="Vardi A."/>
            <person name="von Dassow P."/>
            <person name="Vyverman W."/>
            <person name="Willis A."/>
            <person name="Wyrwicz L.S."/>
            <person name="Rokhsar D.S."/>
            <person name="Weissenbach J."/>
            <person name="Armbrust E.V."/>
            <person name="Green B.R."/>
            <person name="Van de Peer Y."/>
            <person name="Grigoriev I.V."/>
        </authorList>
    </citation>
    <scope>NUCLEOTIDE SEQUENCE [LARGE SCALE GENOMIC DNA]</scope>
    <source>
        <strain evidence="4 5">CCMP1335</strain>
    </source>
</reference>
<dbReference type="PROSITE" id="PS50800">
    <property type="entry name" value="SAP"/>
    <property type="match status" value="1"/>
</dbReference>
<dbReference type="InterPro" id="IPR029058">
    <property type="entry name" value="AB_hydrolase_fold"/>
</dbReference>
<dbReference type="Pfam" id="PF02037">
    <property type="entry name" value="SAP"/>
    <property type="match status" value="1"/>
</dbReference>
<dbReference type="SUPFAM" id="SSF53474">
    <property type="entry name" value="alpha/beta-Hydrolases"/>
    <property type="match status" value="1"/>
</dbReference>
<dbReference type="InterPro" id="IPR002925">
    <property type="entry name" value="Dienelactn_hydro"/>
</dbReference>
<dbReference type="Gene3D" id="1.10.720.30">
    <property type="entry name" value="SAP domain"/>
    <property type="match status" value="1"/>
</dbReference>
<evidence type="ECO:0000256" key="1">
    <source>
        <dbReference type="SAM" id="Coils"/>
    </source>
</evidence>
<evidence type="ECO:0000313" key="5">
    <source>
        <dbReference type="Proteomes" id="UP000001449"/>
    </source>
</evidence>
<feature type="compositionally biased region" description="Acidic residues" evidence="2">
    <location>
        <begin position="302"/>
        <end position="313"/>
    </location>
</feature>
<dbReference type="KEGG" id="tps:THAPSDRAFT_24878"/>
<dbReference type="GeneID" id="7452706"/>